<dbReference type="PROSITE" id="PS52016">
    <property type="entry name" value="TONB_DEPENDENT_REC_3"/>
    <property type="match status" value="1"/>
</dbReference>
<dbReference type="GO" id="GO:0015889">
    <property type="term" value="P:cobalamin transport"/>
    <property type="evidence" value="ECO:0007669"/>
    <property type="project" value="TreeGrafter"/>
</dbReference>
<dbReference type="Proteomes" id="UP000310597">
    <property type="component" value="Unassembled WGS sequence"/>
</dbReference>
<dbReference type="GO" id="GO:0009279">
    <property type="term" value="C:cell outer membrane"/>
    <property type="evidence" value="ECO:0007669"/>
    <property type="project" value="UniProtKB-SubCell"/>
</dbReference>
<feature type="domain" description="TonB-dependent receptor-like beta-barrel" evidence="13">
    <location>
        <begin position="205"/>
        <end position="604"/>
    </location>
</feature>
<feature type="chain" id="PRO_5020520510" evidence="12">
    <location>
        <begin position="37"/>
        <end position="630"/>
    </location>
</feature>
<keyword evidence="15" id="KW-0675">Receptor</keyword>
<evidence type="ECO:0000256" key="11">
    <source>
        <dbReference type="RuleBase" id="RU003357"/>
    </source>
</evidence>
<evidence type="ECO:0000256" key="4">
    <source>
        <dbReference type="ARBA" id="ARBA00022692"/>
    </source>
</evidence>
<evidence type="ECO:0000256" key="1">
    <source>
        <dbReference type="ARBA" id="ARBA00004571"/>
    </source>
</evidence>
<dbReference type="EMBL" id="SWJZ01000026">
    <property type="protein sequence ID" value="TKD21746.1"/>
    <property type="molecule type" value="Genomic_DNA"/>
</dbReference>
<dbReference type="PANTHER" id="PTHR30069:SF53">
    <property type="entry name" value="COLICIN I RECEPTOR-RELATED"/>
    <property type="match status" value="1"/>
</dbReference>
<keyword evidence="6" id="KW-0406">Ion transport</keyword>
<evidence type="ECO:0000256" key="5">
    <source>
        <dbReference type="ARBA" id="ARBA00022729"/>
    </source>
</evidence>
<sequence>MPGRLARTEKVCPMPRLSRLALVSAALAAAAVPALAQEDEVTNLDAISVAASAEPVKLSRTGATVTVVTAEEIEKAPLGFGQYLSTLPGITLSANGGLGTQTSLRVRGLPAYYLGTRIDGINVTDAANPQVSYSFGGLTTAGLSRIEVLRGAQSALYGSEAVAGVIDITSWRPETEGASGQVALEAGTRDTHSGSASVGLKTERTELALTASRTVTDGISAYAQGTEKDGFNGTQINANARHALTENLTIGAAALVQDTSVAFDNTGADADNRADSRLRGGRVFAQFDTGAVWHELSLARARTERDVREYGSDTHFLSDRDTLAYAGRWAARDTLSLNWGLEHGQDDFSVASSWSTTANGIRTTAAFAEALWAPRADLDLSFALRHDDHTLFGGHDSGRLALAWRPEADWVLRAVAATGFRAPSPYELWSSYGKPTFQPETSRSYEIGAERLLAGGSISATLFETRVEDQITFDSNTFTYVQQAGTTKSQGIELAGKAAIGANWSLFGAYAYTDVTVRQGTAERRGARAPRHNLTLGVDGRIGARLDARFSVTHVAGLWDEYVDYSSFPYATMQQKMSDYTVATLSMSYALTETAAATLRVENLFDESYQTARNFGQPGRTLYVGVRTKF</sequence>
<name>A0A4U1JRJ8_RHOCA</name>
<dbReference type="PANTHER" id="PTHR30069">
    <property type="entry name" value="TONB-DEPENDENT OUTER MEMBRANE RECEPTOR"/>
    <property type="match status" value="1"/>
</dbReference>
<evidence type="ECO:0000259" key="14">
    <source>
        <dbReference type="Pfam" id="PF07715"/>
    </source>
</evidence>
<evidence type="ECO:0000256" key="3">
    <source>
        <dbReference type="ARBA" id="ARBA00022452"/>
    </source>
</evidence>
<comment type="similarity">
    <text evidence="10 11">Belongs to the TonB-dependent receptor family.</text>
</comment>
<dbReference type="CDD" id="cd01347">
    <property type="entry name" value="ligand_gated_channel"/>
    <property type="match status" value="1"/>
</dbReference>
<dbReference type="InterPro" id="IPR037066">
    <property type="entry name" value="Plug_dom_sf"/>
</dbReference>
<dbReference type="Gene3D" id="2.40.170.20">
    <property type="entry name" value="TonB-dependent receptor, beta-barrel domain"/>
    <property type="match status" value="1"/>
</dbReference>
<evidence type="ECO:0000256" key="9">
    <source>
        <dbReference type="ARBA" id="ARBA00023237"/>
    </source>
</evidence>
<protein>
    <submittedName>
        <fullName evidence="15">TonB-dependent receptor</fullName>
    </submittedName>
</protein>
<comment type="subcellular location">
    <subcellularLocation>
        <location evidence="1 10">Cell outer membrane</location>
        <topology evidence="1 10">Multi-pass membrane protein</topology>
    </subcellularLocation>
</comment>
<dbReference type="Gene3D" id="2.170.130.10">
    <property type="entry name" value="TonB-dependent receptor, plug domain"/>
    <property type="match status" value="1"/>
</dbReference>
<dbReference type="GO" id="GO:0006811">
    <property type="term" value="P:monoatomic ion transport"/>
    <property type="evidence" value="ECO:0007669"/>
    <property type="project" value="UniProtKB-KW"/>
</dbReference>
<keyword evidence="4 10" id="KW-0812">Transmembrane</keyword>
<dbReference type="InterPro" id="IPR039426">
    <property type="entry name" value="TonB-dep_rcpt-like"/>
</dbReference>
<keyword evidence="7 11" id="KW-0798">TonB box</keyword>
<dbReference type="InterPro" id="IPR012910">
    <property type="entry name" value="Plug_dom"/>
</dbReference>
<evidence type="ECO:0000256" key="10">
    <source>
        <dbReference type="PROSITE-ProRule" id="PRU01360"/>
    </source>
</evidence>
<evidence type="ECO:0000313" key="15">
    <source>
        <dbReference type="EMBL" id="TKD21746.1"/>
    </source>
</evidence>
<dbReference type="Pfam" id="PF07715">
    <property type="entry name" value="Plug"/>
    <property type="match status" value="1"/>
</dbReference>
<keyword evidence="5 12" id="KW-0732">Signal</keyword>
<accession>A0A4U1JRJ8</accession>
<keyword evidence="2 10" id="KW-0813">Transport</keyword>
<dbReference type="OrthoDB" id="9760333at2"/>
<evidence type="ECO:0000256" key="7">
    <source>
        <dbReference type="ARBA" id="ARBA00023077"/>
    </source>
</evidence>
<keyword evidence="8 10" id="KW-0472">Membrane</keyword>
<evidence type="ECO:0000256" key="6">
    <source>
        <dbReference type="ARBA" id="ARBA00023065"/>
    </source>
</evidence>
<keyword evidence="3 10" id="KW-1134">Transmembrane beta strand</keyword>
<dbReference type="SUPFAM" id="SSF56935">
    <property type="entry name" value="Porins"/>
    <property type="match status" value="1"/>
</dbReference>
<feature type="domain" description="TonB-dependent receptor plug" evidence="14">
    <location>
        <begin position="58"/>
        <end position="165"/>
    </location>
</feature>
<evidence type="ECO:0000256" key="12">
    <source>
        <dbReference type="SAM" id="SignalP"/>
    </source>
</evidence>
<dbReference type="AlphaFoldDB" id="A0A4U1JRJ8"/>
<gene>
    <name evidence="15" type="ORF">FBT96_08350</name>
</gene>
<comment type="caution">
    <text evidence="15">The sequence shown here is derived from an EMBL/GenBank/DDBJ whole genome shotgun (WGS) entry which is preliminary data.</text>
</comment>
<dbReference type="Pfam" id="PF00593">
    <property type="entry name" value="TonB_dep_Rec_b-barrel"/>
    <property type="match status" value="1"/>
</dbReference>
<dbReference type="InterPro" id="IPR000531">
    <property type="entry name" value="Beta-barrel_TonB"/>
</dbReference>
<evidence type="ECO:0000313" key="16">
    <source>
        <dbReference type="Proteomes" id="UP000310597"/>
    </source>
</evidence>
<reference evidence="15 16" key="1">
    <citation type="submission" date="2019-04" db="EMBL/GenBank/DDBJ databases">
        <title>Draft Whole-Genome sequence of the purple photosynthetic bacterium Rhodobacter capsulatus SP108 with an indigenous class A beta-lactamase.</title>
        <authorList>
            <person name="Robertson S."/>
            <person name="Meyer T.E."/>
            <person name="Kyndt J.A."/>
        </authorList>
    </citation>
    <scope>NUCLEOTIDE SEQUENCE [LARGE SCALE GENOMIC DNA]</scope>
    <source>
        <strain evidence="15 16">SP108</strain>
    </source>
</reference>
<evidence type="ECO:0000256" key="8">
    <source>
        <dbReference type="ARBA" id="ARBA00023136"/>
    </source>
</evidence>
<organism evidence="15 16">
    <name type="scientific">Rhodobacter capsulatus</name>
    <name type="common">Rhodopseudomonas capsulata</name>
    <dbReference type="NCBI Taxonomy" id="1061"/>
    <lineage>
        <taxon>Bacteria</taxon>
        <taxon>Pseudomonadati</taxon>
        <taxon>Pseudomonadota</taxon>
        <taxon>Alphaproteobacteria</taxon>
        <taxon>Rhodobacterales</taxon>
        <taxon>Rhodobacter group</taxon>
        <taxon>Rhodobacter</taxon>
    </lineage>
</organism>
<feature type="signal peptide" evidence="12">
    <location>
        <begin position="1"/>
        <end position="36"/>
    </location>
</feature>
<proteinExistence type="inferred from homology"/>
<evidence type="ECO:0000256" key="2">
    <source>
        <dbReference type="ARBA" id="ARBA00022448"/>
    </source>
</evidence>
<keyword evidence="9 10" id="KW-0998">Cell outer membrane</keyword>
<dbReference type="InterPro" id="IPR036942">
    <property type="entry name" value="Beta-barrel_TonB_sf"/>
</dbReference>
<evidence type="ECO:0000259" key="13">
    <source>
        <dbReference type="Pfam" id="PF00593"/>
    </source>
</evidence>